<name>A0ABV8DVV3_9NOCA</name>
<evidence type="ECO:0000256" key="1">
    <source>
        <dbReference type="SAM" id="Phobius"/>
    </source>
</evidence>
<keyword evidence="3" id="KW-1185">Reference proteome</keyword>
<comment type="caution">
    <text evidence="2">The sequence shown here is derived from an EMBL/GenBank/DDBJ whole genome shotgun (WGS) entry which is preliminary data.</text>
</comment>
<keyword evidence="1" id="KW-1133">Transmembrane helix</keyword>
<feature type="transmembrane region" description="Helical" evidence="1">
    <location>
        <begin position="7"/>
        <end position="25"/>
    </location>
</feature>
<keyword evidence="1" id="KW-0812">Transmembrane</keyword>
<sequence>MKTIARAVAAAFLVVAFGYYLLHGLTYDGPTEYGQDILAWVGPQMALPIIALTVTPIVFAFTGDGILSALTGNNSAEYRNAGVGLGTVRAVRHTGVTLNHQPQLRIDLSVEGADGKVFPSVAKLVVPQHRMAMLRPGVVLPVRYLPHRTDKVEVDLSGDQRAAQNAMNEAMLRKGFTTRGKLDIAERGIAAQAVVQTLAVPGEIRDGHTRVVLGLVVTRPDGSTFTTRTEKYVPPTAVGQVQVGRILRAHYLPQDESEVVIAIPLSA</sequence>
<proteinExistence type="predicted"/>
<gene>
    <name evidence="2" type="ORF">ACFO0B_16695</name>
</gene>
<organism evidence="2 3">
    <name type="scientific">Nocardia jiangsuensis</name>
    <dbReference type="NCBI Taxonomy" id="1691563"/>
    <lineage>
        <taxon>Bacteria</taxon>
        <taxon>Bacillati</taxon>
        <taxon>Actinomycetota</taxon>
        <taxon>Actinomycetes</taxon>
        <taxon>Mycobacteriales</taxon>
        <taxon>Nocardiaceae</taxon>
        <taxon>Nocardia</taxon>
    </lineage>
</organism>
<evidence type="ECO:0000313" key="2">
    <source>
        <dbReference type="EMBL" id="MFC3963632.1"/>
    </source>
</evidence>
<accession>A0ABV8DVV3</accession>
<dbReference type="RefSeq" id="WP_378613829.1">
    <property type="nucleotide sequence ID" value="NZ_JBHSAX010000014.1"/>
</dbReference>
<evidence type="ECO:0000313" key="3">
    <source>
        <dbReference type="Proteomes" id="UP001595696"/>
    </source>
</evidence>
<dbReference type="EMBL" id="JBHSAX010000014">
    <property type="protein sequence ID" value="MFC3963632.1"/>
    <property type="molecule type" value="Genomic_DNA"/>
</dbReference>
<feature type="transmembrane region" description="Helical" evidence="1">
    <location>
        <begin position="45"/>
        <end position="70"/>
    </location>
</feature>
<reference evidence="3" key="1">
    <citation type="journal article" date="2019" name="Int. J. Syst. Evol. Microbiol.">
        <title>The Global Catalogue of Microorganisms (GCM) 10K type strain sequencing project: providing services to taxonomists for standard genome sequencing and annotation.</title>
        <authorList>
            <consortium name="The Broad Institute Genomics Platform"/>
            <consortium name="The Broad Institute Genome Sequencing Center for Infectious Disease"/>
            <person name="Wu L."/>
            <person name="Ma J."/>
        </authorList>
    </citation>
    <scope>NUCLEOTIDE SEQUENCE [LARGE SCALE GENOMIC DNA]</scope>
    <source>
        <strain evidence="3">CGMCC 4.7330</strain>
    </source>
</reference>
<protein>
    <submittedName>
        <fullName evidence="2">Uncharacterized protein</fullName>
    </submittedName>
</protein>
<keyword evidence="1" id="KW-0472">Membrane</keyword>
<dbReference type="Proteomes" id="UP001595696">
    <property type="component" value="Unassembled WGS sequence"/>
</dbReference>